<evidence type="ECO:0000313" key="2">
    <source>
        <dbReference type="Proteomes" id="UP000823775"/>
    </source>
</evidence>
<name>A0ABS8VI28_DATST</name>
<reference evidence="1 2" key="1">
    <citation type="journal article" date="2021" name="BMC Genomics">
        <title>Datura genome reveals duplications of psychoactive alkaloid biosynthetic genes and high mutation rate following tissue culture.</title>
        <authorList>
            <person name="Rajewski A."/>
            <person name="Carter-House D."/>
            <person name="Stajich J."/>
            <person name="Litt A."/>
        </authorList>
    </citation>
    <scope>NUCLEOTIDE SEQUENCE [LARGE SCALE GENOMIC DNA]</scope>
    <source>
        <strain evidence="1">AR-01</strain>
    </source>
</reference>
<organism evidence="1 2">
    <name type="scientific">Datura stramonium</name>
    <name type="common">Jimsonweed</name>
    <name type="synonym">Common thornapple</name>
    <dbReference type="NCBI Taxonomy" id="4076"/>
    <lineage>
        <taxon>Eukaryota</taxon>
        <taxon>Viridiplantae</taxon>
        <taxon>Streptophyta</taxon>
        <taxon>Embryophyta</taxon>
        <taxon>Tracheophyta</taxon>
        <taxon>Spermatophyta</taxon>
        <taxon>Magnoliopsida</taxon>
        <taxon>eudicotyledons</taxon>
        <taxon>Gunneridae</taxon>
        <taxon>Pentapetalae</taxon>
        <taxon>asterids</taxon>
        <taxon>lamiids</taxon>
        <taxon>Solanales</taxon>
        <taxon>Solanaceae</taxon>
        <taxon>Solanoideae</taxon>
        <taxon>Datureae</taxon>
        <taxon>Datura</taxon>
    </lineage>
</organism>
<proteinExistence type="predicted"/>
<gene>
    <name evidence="1" type="ORF">HAX54_034989</name>
</gene>
<evidence type="ECO:0000313" key="1">
    <source>
        <dbReference type="EMBL" id="MCD9645788.1"/>
    </source>
</evidence>
<accession>A0ABS8VI28</accession>
<sequence length="109" mass="12427">MRAVSERRRCDDASERMKHVRWIALIIINREQAWASEDLVIISRILELHSKVLVGSGTIMHDSNKLISVDLRPELCILIVLCRGALATLVIEEPKDDRPLLNLFKKSSP</sequence>
<keyword evidence="2" id="KW-1185">Reference proteome</keyword>
<protein>
    <submittedName>
        <fullName evidence="1">Uncharacterized protein</fullName>
    </submittedName>
</protein>
<dbReference type="Proteomes" id="UP000823775">
    <property type="component" value="Unassembled WGS sequence"/>
</dbReference>
<dbReference type="EMBL" id="JACEIK010004547">
    <property type="protein sequence ID" value="MCD9645788.1"/>
    <property type="molecule type" value="Genomic_DNA"/>
</dbReference>
<comment type="caution">
    <text evidence="1">The sequence shown here is derived from an EMBL/GenBank/DDBJ whole genome shotgun (WGS) entry which is preliminary data.</text>
</comment>